<dbReference type="Pfam" id="PF07873">
    <property type="entry name" value="YabP"/>
    <property type="match status" value="1"/>
</dbReference>
<dbReference type="InterPro" id="IPR022477">
    <property type="entry name" value="Spore_YqfC"/>
</dbReference>
<dbReference type="InterPro" id="IPR022476">
    <property type="entry name" value="Spore_YabP/YqfC"/>
</dbReference>
<dbReference type="Proteomes" id="UP000196475">
    <property type="component" value="Unassembled WGS sequence"/>
</dbReference>
<organism evidence="1 2">
    <name type="scientific">Bacillus thermozeamaize</name>
    <dbReference type="NCBI Taxonomy" id="230954"/>
    <lineage>
        <taxon>Bacteria</taxon>
        <taxon>Bacillati</taxon>
        <taxon>Bacillota</taxon>
        <taxon>Bacilli</taxon>
        <taxon>Bacillales</taxon>
        <taxon>Bacillaceae</taxon>
        <taxon>Bacillus</taxon>
    </lineage>
</organism>
<accession>A0A1Y3PJF8</accession>
<dbReference type="AlphaFoldDB" id="A0A1Y3PJF8"/>
<proteinExistence type="predicted"/>
<evidence type="ECO:0000313" key="1">
    <source>
        <dbReference type="EMBL" id="OUM87472.1"/>
    </source>
</evidence>
<comment type="caution">
    <text evidence="1">The sequence shown here is derived from an EMBL/GenBank/DDBJ whole genome shotgun (WGS) entry which is preliminary data.</text>
</comment>
<sequence length="92" mass="10567">MSRWSGLKRRLGMVLEIPQSTLLNVPRVTMIGAYQVYIENHRGVLEFTSGRLRLRLPAGQLQINGEGLVIRRIIREEIFVEGERIGSLTFME</sequence>
<dbReference type="EMBL" id="LZRT01000075">
    <property type="protein sequence ID" value="OUM87472.1"/>
    <property type="molecule type" value="Genomic_DNA"/>
</dbReference>
<gene>
    <name evidence="1" type="ORF">BAA01_12785</name>
</gene>
<evidence type="ECO:0000313" key="2">
    <source>
        <dbReference type="Proteomes" id="UP000196475"/>
    </source>
</evidence>
<protein>
    <submittedName>
        <fullName evidence="1">Sporulation protein YqfC</fullName>
    </submittedName>
</protein>
<dbReference type="NCBIfam" id="TIGR02856">
    <property type="entry name" value="spore_yqfC"/>
    <property type="match status" value="1"/>
</dbReference>
<reference evidence="2" key="1">
    <citation type="submission" date="2016-06" db="EMBL/GenBank/DDBJ databases">
        <authorList>
            <person name="Nascimento L."/>
            <person name="Pereira R.V."/>
            <person name="Martins L.F."/>
            <person name="Quaggio R.B."/>
            <person name="Silva A.M."/>
            <person name="Setubal J.C."/>
        </authorList>
    </citation>
    <scope>NUCLEOTIDE SEQUENCE [LARGE SCALE GENOMIC DNA]</scope>
</reference>
<name>A0A1Y3PJF8_9BACI</name>